<dbReference type="InterPro" id="IPR023996">
    <property type="entry name" value="TonB-dep_OMP_SusC/RagA"/>
</dbReference>
<sequence length="1123" mass="123982">MKEPKFKTDGLLLKGLLALSISATPMLTWAGSKPAEASLTAATPKVNAVATTAQRAQATTNTIKGVVKDAHGEPLIGVSVLVKGTGKGSVTNIDGEYTVAADGANPTLVFSYVGYQSQEVAVGNRRVVDVTMQDDSKVLGEVVVTAMGIMRKEKSLTYSTQKVKAEDLVKVQDPNVANTLEGKVSGVTITPSAGGAGGSSKIILRGNKSILGNSAILIVVDGVPMLNNTRGQIGSGSNVTYSGVGEGADPLSLINPDDIESINVLKGANASALYGSVAANGVVMITTKKGKEGKMAVSVSSNITFDTPLLTPEIQNTYGANYTQGSGLAADGWGGKIADIPEADRLLKYKPDSKIFPGYENVAHLRNYAKDDVAEFFRTGVTTNNSVSVSGGTEKIQTYFSIGNSHANGMIRNNAYNRNTMAFRQNYKLFDKLNVEVSANFVSTKTTNRPGGGTVFNPIYHTYVTPRNVDMDWYRNNYVHERGSWISKQAYYEADKNSGGVYKRETHDVRLEGPMQSWAYMEHSQNNPYWLINMHSSVQRENRFTGMMTAKYEIIKGLDFQARFNYILTNFNSEGKRYATNFTPQGVDPFGIYSLGWEKTQEFYTDYLLSYNKELTPDWSLSATAGYVGHTVRGENQSKYTAATYVHGMQEKPSTEVNFFDSRAGGSGSLNRTLSSNWDRAALVTAQVGWKDMVYVDGSYRVDWYRAFRQFRNRGTADHYGYFSLGANAIVSQLVKMPEWVSYLKYRASYSEVGNSIPNIVFATGVRDLEKGSTSVSPFGKFENPVPEKTKSFEMGIESSFFGSKLDFDFTFYNTISDNLYMIASNAAGKRVPVNSGKVRNRGFETTLAYNFKFAKDFTWRTQANFSFNDNTILNVATNPDGSDALVYNDIAGVRVNYLKGGRIGDMYVTDFRRKADGTFEMEDDGDGLLRETQVNKLYKKYVGNMNSKIQLGWSNTINYKDFQLFFLINGRVGGKVISLTEAYLDNLGLSKRTEQARLNAERNNLRTSDGRLAMYLPDGSNRLIGVEEYYRSIGDNKNPSEYIYNATNFRMRELSLGYTFRNLLGQGRNLNLSFIGRNLFFIYKDAPVDPDVSLSTGNGMGAFEAFNMPSSRSYGFSLKLNL</sequence>
<dbReference type="PROSITE" id="PS52016">
    <property type="entry name" value="TONB_DEPENDENT_REC_3"/>
    <property type="match status" value="1"/>
</dbReference>
<keyword evidence="3 7" id="KW-1134">Transmembrane beta strand</keyword>
<comment type="caution">
    <text evidence="10">The sequence shown here is derived from an EMBL/GenBank/DDBJ whole genome shotgun (WGS) entry which is preliminary data.</text>
</comment>
<keyword evidence="10" id="KW-0675">Receptor</keyword>
<dbReference type="Gene3D" id="2.60.40.1120">
    <property type="entry name" value="Carboxypeptidase-like, regulatory domain"/>
    <property type="match status" value="1"/>
</dbReference>
<feature type="signal peptide" evidence="8">
    <location>
        <begin position="1"/>
        <end position="30"/>
    </location>
</feature>
<evidence type="ECO:0000256" key="4">
    <source>
        <dbReference type="ARBA" id="ARBA00022692"/>
    </source>
</evidence>
<dbReference type="InterPro" id="IPR039426">
    <property type="entry name" value="TonB-dep_rcpt-like"/>
</dbReference>
<dbReference type="SUPFAM" id="SSF56935">
    <property type="entry name" value="Porins"/>
    <property type="match status" value="1"/>
</dbReference>
<dbReference type="EMBL" id="JNGW01000123">
    <property type="protein sequence ID" value="KDR51074.1"/>
    <property type="molecule type" value="Genomic_DNA"/>
</dbReference>
<protein>
    <submittedName>
        <fullName evidence="10">TonB-dependent receptor plug domain protein</fullName>
    </submittedName>
</protein>
<dbReference type="SUPFAM" id="SSF49464">
    <property type="entry name" value="Carboxypeptidase regulatory domain-like"/>
    <property type="match status" value="1"/>
</dbReference>
<comment type="similarity">
    <text evidence="7">Belongs to the TonB-dependent receptor family.</text>
</comment>
<dbReference type="Gene3D" id="2.170.130.10">
    <property type="entry name" value="TonB-dependent receptor, plug domain"/>
    <property type="match status" value="1"/>
</dbReference>
<dbReference type="PATRIC" id="fig|1122985.7.peg.2957"/>
<dbReference type="GO" id="GO:0009279">
    <property type="term" value="C:cell outer membrane"/>
    <property type="evidence" value="ECO:0007669"/>
    <property type="project" value="UniProtKB-SubCell"/>
</dbReference>
<keyword evidence="6 7" id="KW-0998">Cell outer membrane</keyword>
<dbReference type="InterPro" id="IPR008969">
    <property type="entry name" value="CarboxyPept-like_regulatory"/>
</dbReference>
<keyword evidence="11" id="KW-1185">Reference proteome</keyword>
<dbReference type="InterPro" id="IPR023997">
    <property type="entry name" value="TonB-dep_OMP_SusC/RagA_CS"/>
</dbReference>
<evidence type="ECO:0000256" key="2">
    <source>
        <dbReference type="ARBA" id="ARBA00022448"/>
    </source>
</evidence>
<name>A0A069QGC7_HOYLO</name>
<keyword evidence="4 7" id="KW-0812">Transmembrane</keyword>
<proteinExistence type="inferred from homology"/>
<evidence type="ECO:0000259" key="9">
    <source>
        <dbReference type="Pfam" id="PF07715"/>
    </source>
</evidence>
<keyword evidence="2 7" id="KW-0813">Transport</keyword>
<dbReference type="AlphaFoldDB" id="A0A069QGC7"/>
<dbReference type="NCBIfam" id="TIGR04057">
    <property type="entry name" value="SusC_RagA_signa"/>
    <property type="match status" value="1"/>
</dbReference>
<comment type="subcellular location">
    <subcellularLocation>
        <location evidence="1 7">Cell outer membrane</location>
        <topology evidence="1 7">Multi-pass membrane protein</topology>
    </subcellularLocation>
</comment>
<organism evidence="10 11">
    <name type="scientific">Hoylesella loescheii DSM 19665 = JCM 12249 = ATCC 15930</name>
    <dbReference type="NCBI Taxonomy" id="1122985"/>
    <lineage>
        <taxon>Bacteria</taxon>
        <taxon>Pseudomonadati</taxon>
        <taxon>Bacteroidota</taxon>
        <taxon>Bacteroidia</taxon>
        <taxon>Bacteroidales</taxon>
        <taxon>Prevotellaceae</taxon>
        <taxon>Hoylesella</taxon>
    </lineage>
</organism>
<accession>A0A069QGC7</accession>
<dbReference type="Pfam" id="PF13715">
    <property type="entry name" value="CarbopepD_reg_2"/>
    <property type="match status" value="1"/>
</dbReference>
<dbReference type="Gene3D" id="2.40.170.20">
    <property type="entry name" value="TonB-dependent receptor, beta-barrel domain"/>
    <property type="match status" value="1"/>
</dbReference>
<dbReference type="eggNOG" id="COG4771">
    <property type="taxonomic scope" value="Bacteria"/>
</dbReference>
<dbReference type="RefSeq" id="WP_018967165.1">
    <property type="nucleotide sequence ID" value="NZ_KB899213.1"/>
</dbReference>
<evidence type="ECO:0000256" key="7">
    <source>
        <dbReference type="PROSITE-ProRule" id="PRU01360"/>
    </source>
</evidence>
<dbReference type="Pfam" id="PF07715">
    <property type="entry name" value="Plug"/>
    <property type="match status" value="1"/>
</dbReference>
<dbReference type="HOGENOM" id="CLU_004317_2_0_10"/>
<dbReference type="InterPro" id="IPR037066">
    <property type="entry name" value="Plug_dom_sf"/>
</dbReference>
<feature type="chain" id="PRO_5001665258" evidence="8">
    <location>
        <begin position="31"/>
        <end position="1123"/>
    </location>
</feature>
<evidence type="ECO:0000256" key="3">
    <source>
        <dbReference type="ARBA" id="ARBA00022452"/>
    </source>
</evidence>
<evidence type="ECO:0000256" key="1">
    <source>
        <dbReference type="ARBA" id="ARBA00004571"/>
    </source>
</evidence>
<dbReference type="NCBIfam" id="TIGR04056">
    <property type="entry name" value="OMP_RagA_SusC"/>
    <property type="match status" value="1"/>
</dbReference>
<dbReference type="FunFam" id="2.60.40.1120:FF:000003">
    <property type="entry name" value="Outer membrane protein Omp121"/>
    <property type="match status" value="1"/>
</dbReference>
<evidence type="ECO:0000256" key="5">
    <source>
        <dbReference type="ARBA" id="ARBA00023136"/>
    </source>
</evidence>
<evidence type="ECO:0000256" key="6">
    <source>
        <dbReference type="ARBA" id="ARBA00023237"/>
    </source>
</evidence>
<reference evidence="10 11" key="1">
    <citation type="submission" date="2013-08" db="EMBL/GenBank/DDBJ databases">
        <authorList>
            <person name="Weinstock G."/>
            <person name="Sodergren E."/>
            <person name="Wylie T."/>
            <person name="Fulton L."/>
            <person name="Fulton R."/>
            <person name="Fronick C."/>
            <person name="O'Laughlin M."/>
            <person name="Godfrey J."/>
            <person name="Miner T."/>
            <person name="Herter B."/>
            <person name="Appelbaum E."/>
            <person name="Cordes M."/>
            <person name="Lek S."/>
            <person name="Wollam A."/>
            <person name="Pepin K.H."/>
            <person name="Palsikar V.B."/>
            <person name="Mitreva M."/>
            <person name="Wilson R.K."/>
        </authorList>
    </citation>
    <scope>NUCLEOTIDE SEQUENCE [LARGE SCALE GENOMIC DNA]</scope>
    <source>
        <strain evidence="10 11">ATCC 15930</strain>
    </source>
</reference>
<evidence type="ECO:0000313" key="11">
    <source>
        <dbReference type="Proteomes" id="UP000027442"/>
    </source>
</evidence>
<evidence type="ECO:0000313" key="10">
    <source>
        <dbReference type="EMBL" id="KDR51074.1"/>
    </source>
</evidence>
<gene>
    <name evidence="10" type="ORF">HMPREF1991_02861</name>
</gene>
<keyword evidence="5 7" id="KW-0472">Membrane</keyword>
<keyword evidence="8" id="KW-0732">Signal</keyword>
<evidence type="ECO:0000256" key="8">
    <source>
        <dbReference type="SAM" id="SignalP"/>
    </source>
</evidence>
<dbReference type="InterPro" id="IPR036942">
    <property type="entry name" value="Beta-barrel_TonB_sf"/>
</dbReference>
<dbReference type="InterPro" id="IPR012910">
    <property type="entry name" value="Plug_dom"/>
</dbReference>
<dbReference type="Proteomes" id="UP000027442">
    <property type="component" value="Unassembled WGS sequence"/>
</dbReference>
<feature type="domain" description="TonB-dependent receptor plug" evidence="9">
    <location>
        <begin position="154"/>
        <end position="282"/>
    </location>
</feature>